<dbReference type="AlphaFoldDB" id="A0A856MNX9"/>
<accession>A0A856MNX9</accession>
<dbReference type="Gene3D" id="2.40.50.100">
    <property type="match status" value="1"/>
</dbReference>
<name>A0A856MNX9_9CYAN</name>
<dbReference type="Proteomes" id="UP000503129">
    <property type="component" value="Chromosome"/>
</dbReference>
<keyword evidence="3" id="KW-1185">Reference proteome</keyword>
<dbReference type="KEGG" id="bsen:DP114_25340"/>
<evidence type="ECO:0000313" key="2">
    <source>
        <dbReference type="EMBL" id="QDL12418.1"/>
    </source>
</evidence>
<evidence type="ECO:0000313" key="3">
    <source>
        <dbReference type="Proteomes" id="UP000503129"/>
    </source>
</evidence>
<sequence>MIANDSTVSATVSRLIHLGWQVQAQLTLDDGQMVIAHLTREGFDELKLEAQQRVYVKPKDAKSFPLYYSI</sequence>
<dbReference type="SUPFAM" id="SSF50331">
    <property type="entry name" value="MOP-like"/>
    <property type="match status" value="1"/>
</dbReference>
<dbReference type="InterPro" id="IPR005116">
    <property type="entry name" value="Transp-assoc_OB_typ1"/>
</dbReference>
<organism evidence="2 3">
    <name type="scientific">Brasilonema sennae CENA114</name>
    <dbReference type="NCBI Taxonomy" id="415709"/>
    <lineage>
        <taxon>Bacteria</taxon>
        <taxon>Bacillati</taxon>
        <taxon>Cyanobacteriota</taxon>
        <taxon>Cyanophyceae</taxon>
        <taxon>Nostocales</taxon>
        <taxon>Scytonemataceae</taxon>
        <taxon>Brasilonema</taxon>
        <taxon>Bromeliae group (in: Brasilonema)</taxon>
    </lineage>
</organism>
<feature type="domain" description="Transport-associated OB type 1" evidence="1">
    <location>
        <begin position="7"/>
        <end position="62"/>
    </location>
</feature>
<evidence type="ECO:0000259" key="1">
    <source>
        <dbReference type="Pfam" id="PF03459"/>
    </source>
</evidence>
<reference evidence="2 3" key="1">
    <citation type="submission" date="2018-06" db="EMBL/GenBank/DDBJ databases">
        <title>Comparative genomics of Brasilonema spp. strains.</title>
        <authorList>
            <person name="Alvarenga D.O."/>
            <person name="Fiore M.F."/>
            <person name="Varani A.M."/>
        </authorList>
    </citation>
    <scope>NUCLEOTIDE SEQUENCE [LARGE SCALE GENOMIC DNA]</scope>
    <source>
        <strain evidence="2 3">CENA114</strain>
    </source>
</reference>
<protein>
    <recommendedName>
        <fullName evidence="1">Transport-associated OB type 1 domain-containing protein</fullName>
    </recommendedName>
</protein>
<gene>
    <name evidence="2" type="ORF">DP114_25340</name>
</gene>
<proteinExistence type="predicted"/>
<dbReference type="EMBL" id="CP030118">
    <property type="protein sequence ID" value="QDL12418.1"/>
    <property type="molecule type" value="Genomic_DNA"/>
</dbReference>
<dbReference type="Pfam" id="PF03459">
    <property type="entry name" value="TOBE"/>
    <property type="match status" value="1"/>
</dbReference>
<dbReference type="InterPro" id="IPR008995">
    <property type="entry name" value="Mo/tungstate-bd_C_term_dom"/>
</dbReference>